<proteinExistence type="predicted"/>
<dbReference type="Proteomes" id="UP000656804">
    <property type="component" value="Unassembled WGS sequence"/>
</dbReference>
<dbReference type="InterPro" id="IPR051021">
    <property type="entry name" value="Mito_Ser/Thr_phosphatase"/>
</dbReference>
<dbReference type="PANTHER" id="PTHR20935">
    <property type="entry name" value="PHOSPHOGLYCERATE MUTASE-RELATED"/>
    <property type="match status" value="1"/>
</dbReference>
<name>A0A930V1W6_9ACTN</name>
<comment type="caution">
    <text evidence="2">The sequence shown here is derived from an EMBL/GenBank/DDBJ whole genome shotgun (WGS) entry which is preliminary data.</text>
</comment>
<dbReference type="InterPro" id="IPR013078">
    <property type="entry name" value="His_Pase_superF_clade-1"/>
</dbReference>
<organism evidence="2 3">
    <name type="scientific">Nocardioides acrostichi</name>
    <dbReference type="NCBI Taxonomy" id="2784339"/>
    <lineage>
        <taxon>Bacteria</taxon>
        <taxon>Bacillati</taxon>
        <taxon>Actinomycetota</taxon>
        <taxon>Actinomycetes</taxon>
        <taxon>Propionibacteriales</taxon>
        <taxon>Nocardioidaceae</taxon>
        <taxon>Nocardioides</taxon>
    </lineage>
</organism>
<dbReference type="SUPFAM" id="SSF53254">
    <property type="entry name" value="Phosphoglycerate mutase-like"/>
    <property type="match status" value="1"/>
</dbReference>
<dbReference type="GO" id="GO:0016787">
    <property type="term" value="F:hydrolase activity"/>
    <property type="evidence" value="ECO:0007669"/>
    <property type="project" value="UniProtKB-KW"/>
</dbReference>
<sequence length="183" mass="19383">MAPTPAAPRPSDPTRRLVVIRHARAEQVANSDAERRLTSEGRADAVAAGRWLRDRGLEPDRLLVSSAERTRETAAGVLEGGRFVGATLDVEPTLYSASPETALDLVRECPDDIATLVVIGHNPTMAYLAQLLDDGEGDAQASAALLQGYPTCTMTVFDVEGAWADLGEQQAAVVAYQVARGAG</sequence>
<dbReference type="RefSeq" id="WP_194504401.1">
    <property type="nucleotide sequence ID" value="NZ_JADIVZ010000009.1"/>
</dbReference>
<dbReference type="PANTHER" id="PTHR20935:SF1">
    <property type="entry name" value="SLL1549 PROTEIN"/>
    <property type="match status" value="1"/>
</dbReference>
<keyword evidence="3" id="KW-1185">Reference proteome</keyword>
<evidence type="ECO:0000313" key="2">
    <source>
        <dbReference type="EMBL" id="MBF4163150.1"/>
    </source>
</evidence>
<dbReference type="AlphaFoldDB" id="A0A930V1W6"/>
<gene>
    <name evidence="2" type="ORF">ISG29_15755</name>
</gene>
<dbReference type="EMBL" id="JADIVZ010000009">
    <property type="protein sequence ID" value="MBF4163150.1"/>
    <property type="molecule type" value="Genomic_DNA"/>
</dbReference>
<dbReference type="Pfam" id="PF00300">
    <property type="entry name" value="His_Phos_1"/>
    <property type="match status" value="1"/>
</dbReference>
<dbReference type="SMART" id="SM00855">
    <property type="entry name" value="PGAM"/>
    <property type="match status" value="1"/>
</dbReference>
<evidence type="ECO:0000313" key="3">
    <source>
        <dbReference type="Proteomes" id="UP000656804"/>
    </source>
</evidence>
<reference evidence="2" key="1">
    <citation type="submission" date="2020-11" db="EMBL/GenBank/DDBJ databases">
        <title>Nocardioides sp. CBS4Y-1, whole genome shotgun sequence.</title>
        <authorList>
            <person name="Tuo L."/>
        </authorList>
    </citation>
    <scope>NUCLEOTIDE SEQUENCE</scope>
    <source>
        <strain evidence="2">CBS4Y-1</strain>
    </source>
</reference>
<dbReference type="Gene3D" id="3.40.50.1240">
    <property type="entry name" value="Phosphoglycerate mutase-like"/>
    <property type="match status" value="1"/>
</dbReference>
<dbReference type="CDD" id="cd07067">
    <property type="entry name" value="HP_PGM_like"/>
    <property type="match status" value="1"/>
</dbReference>
<dbReference type="InterPro" id="IPR029033">
    <property type="entry name" value="His_PPase_superfam"/>
</dbReference>
<keyword evidence="1" id="KW-0378">Hydrolase</keyword>
<evidence type="ECO:0000256" key="1">
    <source>
        <dbReference type="ARBA" id="ARBA00022801"/>
    </source>
</evidence>
<accession>A0A930V1W6</accession>
<protein>
    <submittedName>
        <fullName evidence="2">Histidine phosphatase family protein</fullName>
    </submittedName>
</protein>